<evidence type="ECO:0000256" key="2">
    <source>
        <dbReference type="ARBA" id="ARBA00010145"/>
    </source>
</evidence>
<evidence type="ECO:0000256" key="4">
    <source>
        <dbReference type="ARBA" id="ARBA00022475"/>
    </source>
</evidence>
<keyword evidence="6 8" id="KW-1133">Transmembrane helix</keyword>
<dbReference type="Pfam" id="PF03547">
    <property type="entry name" value="Mem_trans"/>
    <property type="match status" value="1"/>
</dbReference>
<dbReference type="Proteomes" id="UP000215383">
    <property type="component" value="Chromosome 1"/>
</dbReference>
<dbReference type="AlphaFoldDB" id="A0A239TMQ8"/>
<feature type="transmembrane region" description="Helical" evidence="8">
    <location>
        <begin position="34"/>
        <end position="52"/>
    </location>
</feature>
<evidence type="ECO:0000256" key="1">
    <source>
        <dbReference type="ARBA" id="ARBA00004651"/>
    </source>
</evidence>
<dbReference type="GO" id="GO:0005886">
    <property type="term" value="C:plasma membrane"/>
    <property type="evidence" value="ECO:0007669"/>
    <property type="project" value="UniProtKB-SubCell"/>
</dbReference>
<evidence type="ECO:0000256" key="5">
    <source>
        <dbReference type="ARBA" id="ARBA00022692"/>
    </source>
</evidence>
<feature type="transmembrane region" description="Helical" evidence="8">
    <location>
        <begin position="6"/>
        <end position="22"/>
    </location>
</feature>
<dbReference type="PANTHER" id="PTHR36838">
    <property type="entry name" value="AUXIN EFFLUX CARRIER FAMILY PROTEIN"/>
    <property type="match status" value="1"/>
</dbReference>
<comment type="subcellular location">
    <subcellularLocation>
        <location evidence="1">Cell membrane</location>
        <topology evidence="1">Multi-pass membrane protein</topology>
    </subcellularLocation>
</comment>
<feature type="transmembrane region" description="Helical" evidence="8">
    <location>
        <begin position="64"/>
        <end position="84"/>
    </location>
</feature>
<dbReference type="RefSeq" id="WP_027890269.1">
    <property type="nucleotide sequence ID" value="NZ_LT906446.1"/>
</dbReference>
<feature type="transmembrane region" description="Helical" evidence="8">
    <location>
        <begin position="121"/>
        <end position="141"/>
    </location>
</feature>
<comment type="similarity">
    <text evidence="2">Belongs to the auxin efflux carrier (TC 2.A.69) family.</text>
</comment>
<keyword evidence="7 8" id="KW-0472">Membrane</keyword>
<evidence type="ECO:0000256" key="8">
    <source>
        <dbReference type="SAM" id="Phobius"/>
    </source>
</evidence>
<dbReference type="InterPro" id="IPR004776">
    <property type="entry name" value="Mem_transp_PIN-like"/>
</dbReference>
<evidence type="ECO:0000313" key="9">
    <source>
        <dbReference type="EMBL" id="SNU98842.1"/>
    </source>
</evidence>
<dbReference type="InterPro" id="IPR038770">
    <property type="entry name" value="Na+/solute_symporter_sf"/>
</dbReference>
<feature type="transmembrane region" description="Helical" evidence="8">
    <location>
        <begin position="286"/>
        <end position="306"/>
    </location>
</feature>
<dbReference type="PANTHER" id="PTHR36838:SF1">
    <property type="entry name" value="SLR1864 PROTEIN"/>
    <property type="match status" value="1"/>
</dbReference>
<keyword evidence="4" id="KW-1003">Cell membrane</keyword>
<keyword evidence="3" id="KW-0813">Transport</keyword>
<dbReference type="eggNOG" id="COG0679">
    <property type="taxonomic scope" value="Bacteria"/>
</dbReference>
<dbReference type="GeneID" id="78507015"/>
<reference evidence="9 10" key="1">
    <citation type="submission" date="2017-06" db="EMBL/GenBank/DDBJ databases">
        <authorList>
            <consortium name="Pathogen Informatics"/>
        </authorList>
    </citation>
    <scope>NUCLEOTIDE SEQUENCE [LARGE SCALE GENOMIC DNA]</scope>
    <source>
        <strain evidence="9 10">NCTC10570</strain>
    </source>
</reference>
<dbReference type="Gene3D" id="1.20.1530.20">
    <property type="match status" value="1"/>
</dbReference>
<keyword evidence="10" id="KW-1185">Reference proteome</keyword>
<dbReference type="GO" id="GO:0055085">
    <property type="term" value="P:transmembrane transport"/>
    <property type="evidence" value="ECO:0007669"/>
    <property type="project" value="InterPro"/>
</dbReference>
<evidence type="ECO:0000313" key="10">
    <source>
        <dbReference type="Proteomes" id="UP000215383"/>
    </source>
</evidence>
<feature type="transmembrane region" description="Helical" evidence="8">
    <location>
        <begin position="96"/>
        <end position="115"/>
    </location>
</feature>
<feature type="transmembrane region" description="Helical" evidence="8">
    <location>
        <begin position="251"/>
        <end position="274"/>
    </location>
</feature>
<feature type="transmembrane region" description="Helical" evidence="8">
    <location>
        <begin position="223"/>
        <end position="245"/>
    </location>
</feature>
<protein>
    <submittedName>
        <fullName evidence="9">Auxin efflux carrier</fullName>
    </submittedName>
</protein>
<feature type="transmembrane region" description="Helical" evidence="8">
    <location>
        <begin position="161"/>
        <end position="178"/>
    </location>
</feature>
<accession>A0A239TMQ8</accession>
<dbReference type="EMBL" id="LT906446">
    <property type="protein sequence ID" value="SNU98842.1"/>
    <property type="molecule type" value="Genomic_DNA"/>
</dbReference>
<keyword evidence="5 8" id="KW-0812">Transmembrane</keyword>
<name>A0A239TMQ8_9FIRM</name>
<evidence type="ECO:0000256" key="7">
    <source>
        <dbReference type="ARBA" id="ARBA00023136"/>
    </source>
</evidence>
<gene>
    <name evidence="9" type="ORF">SAMEA4364220_01000</name>
</gene>
<organism evidence="9 10">
    <name type="scientific">Megamonas hypermegale</name>
    <dbReference type="NCBI Taxonomy" id="158847"/>
    <lineage>
        <taxon>Bacteria</taxon>
        <taxon>Bacillati</taxon>
        <taxon>Bacillota</taxon>
        <taxon>Negativicutes</taxon>
        <taxon>Selenomonadales</taxon>
        <taxon>Selenomonadaceae</taxon>
        <taxon>Megamonas</taxon>
    </lineage>
</organism>
<proteinExistence type="inferred from homology"/>
<evidence type="ECO:0000256" key="6">
    <source>
        <dbReference type="ARBA" id="ARBA00022989"/>
    </source>
</evidence>
<sequence length="307" mass="33695">MPVLQQMLIFFVMMAVGMYARKKNMLTKDNQAQISAIVVNIAYPAIILSGAVSEGERIQGTDLLIAVGAACGLLVLAMIGAYLLPIILRYPKNQRGIINVMVVFTNIGFMGVPMIDGLYGKSALIYMTVFLIPFNLLFFSYAIQTIRGKKDPNQKFSLKSLLNNGMIACFLSIIIYLADIRLPYFITSSIHMVGATTAPLAMMLMGSFLMDIRWSEIFTDRKIILFTIIKMIVIPVVIVFILGQFVHNNLLLAVCMAALATPSGNVIALLAALYNKEAYPVSVKGIALTTLVSVFTMPLVFMLAGLE</sequence>
<feature type="transmembrane region" description="Helical" evidence="8">
    <location>
        <begin position="190"/>
        <end position="211"/>
    </location>
</feature>
<evidence type="ECO:0000256" key="3">
    <source>
        <dbReference type="ARBA" id="ARBA00022448"/>
    </source>
</evidence>